<protein>
    <recommendedName>
        <fullName evidence="3">DUF2125 domain-containing protein</fullName>
    </recommendedName>
</protein>
<evidence type="ECO:0008006" key="3">
    <source>
        <dbReference type="Google" id="ProtNLM"/>
    </source>
</evidence>
<sequence>MRKGLFVVVVIAVLGAGYLVAQATSSLLFERELERTLNDLAARGDLHVERHDVERGWFVSHGEIVLTPRLGEGESWRFELPYTARHGVLSTRAEGRLVPVMGEDDSLLFGEWLPVTPPRWHAEYRTLSNDLELRVDLVGFQTTEGERLFDFQGGELLLSGRRDDVRLQARLGPLDVEQGDDIVQIEPLILDIRHRLGDDDHPPHLALDTLRLASPSLGLEVDIVGELRFLGGDWRQFRLSDLENDVRRQHWRSRLDGHFTWDGPPALVLLQLGLPLSTDVLEVEIEAGEVTINDRPLPSLH</sequence>
<dbReference type="Pfam" id="PF06097">
    <property type="entry name" value="DUF945"/>
    <property type="match status" value="1"/>
</dbReference>
<comment type="caution">
    <text evidence="1">The sequence shown here is derived from an EMBL/GenBank/DDBJ whole genome shotgun (WGS) entry which is preliminary data.</text>
</comment>
<name>A0ABQ2YMK1_9GAMM</name>
<keyword evidence="2" id="KW-1185">Reference proteome</keyword>
<accession>A0ABQ2YMK1</accession>
<dbReference type="InterPro" id="IPR010352">
    <property type="entry name" value="DUF945"/>
</dbReference>
<evidence type="ECO:0000313" key="2">
    <source>
        <dbReference type="Proteomes" id="UP000653056"/>
    </source>
</evidence>
<dbReference type="Proteomes" id="UP000653056">
    <property type="component" value="Unassembled WGS sequence"/>
</dbReference>
<reference evidence="2" key="1">
    <citation type="journal article" date="2019" name="Int. J. Syst. Evol. Microbiol.">
        <title>The Global Catalogue of Microorganisms (GCM) 10K type strain sequencing project: providing services to taxonomists for standard genome sequencing and annotation.</title>
        <authorList>
            <consortium name="The Broad Institute Genomics Platform"/>
            <consortium name="The Broad Institute Genome Sequencing Center for Infectious Disease"/>
            <person name="Wu L."/>
            <person name="Ma J."/>
        </authorList>
    </citation>
    <scope>NUCLEOTIDE SEQUENCE [LARGE SCALE GENOMIC DNA]</scope>
    <source>
        <strain evidence="2">KCTC 22228</strain>
    </source>
</reference>
<evidence type="ECO:0000313" key="1">
    <source>
        <dbReference type="EMBL" id="GGX87243.1"/>
    </source>
</evidence>
<dbReference type="RefSeq" id="WP_189467421.1">
    <property type="nucleotide sequence ID" value="NZ_BMXS01000004.1"/>
</dbReference>
<gene>
    <name evidence="1" type="ORF">GCM10007160_13230</name>
</gene>
<proteinExistence type="predicted"/>
<organism evidence="1 2">
    <name type="scientific">Litchfieldella qijiaojingensis</name>
    <dbReference type="NCBI Taxonomy" id="980347"/>
    <lineage>
        <taxon>Bacteria</taxon>
        <taxon>Pseudomonadati</taxon>
        <taxon>Pseudomonadota</taxon>
        <taxon>Gammaproteobacteria</taxon>
        <taxon>Oceanospirillales</taxon>
        <taxon>Halomonadaceae</taxon>
        <taxon>Litchfieldella</taxon>
    </lineage>
</organism>
<dbReference type="EMBL" id="BMXS01000004">
    <property type="protein sequence ID" value="GGX87243.1"/>
    <property type="molecule type" value="Genomic_DNA"/>
</dbReference>